<accession>A0A4R2JBH0</accession>
<protein>
    <submittedName>
        <fullName evidence="1">Uncharacterized protein</fullName>
    </submittedName>
</protein>
<organism evidence="1 2">
    <name type="scientific">Actinocrispum wychmicini</name>
    <dbReference type="NCBI Taxonomy" id="1213861"/>
    <lineage>
        <taxon>Bacteria</taxon>
        <taxon>Bacillati</taxon>
        <taxon>Actinomycetota</taxon>
        <taxon>Actinomycetes</taxon>
        <taxon>Pseudonocardiales</taxon>
        <taxon>Pseudonocardiaceae</taxon>
        <taxon>Actinocrispum</taxon>
    </lineage>
</organism>
<dbReference type="Proteomes" id="UP000295680">
    <property type="component" value="Unassembled WGS sequence"/>
</dbReference>
<name>A0A4R2JBH0_9PSEU</name>
<keyword evidence="2" id="KW-1185">Reference proteome</keyword>
<sequence length="154" mass="16924">MVNLLSVGRSTADPALDDWYVDGSSLARWMSRFECEGPIPRGDGVLATRHPDDLRALLGRPVPSHLPSRLEDCGLPSGRVPLYSCSRCGAPECGVFAVRVTYDRATAPATVHWTDFAWESDSDPAPGPSPDYATLPTIKFDLVRYETVLRQLLH</sequence>
<comment type="caution">
    <text evidence="1">The sequence shown here is derived from an EMBL/GenBank/DDBJ whole genome shotgun (WGS) entry which is preliminary data.</text>
</comment>
<dbReference type="EMBL" id="SLWS01000006">
    <property type="protein sequence ID" value="TCO56823.1"/>
    <property type="molecule type" value="Genomic_DNA"/>
</dbReference>
<dbReference type="OrthoDB" id="342114at2"/>
<proteinExistence type="predicted"/>
<dbReference type="RefSeq" id="WP_132120400.1">
    <property type="nucleotide sequence ID" value="NZ_SLWS01000006.1"/>
</dbReference>
<gene>
    <name evidence="1" type="ORF">EV192_106298</name>
</gene>
<reference evidence="1 2" key="1">
    <citation type="submission" date="2019-03" db="EMBL/GenBank/DDBJ databases">
        <title>Genomic Encyclopedia of Type Strains, Phase IV (KMG-IV): sequencing the most valuable type-strain genomes for metagenomic binning, comparative biology and taxonomic classification.</title>
        <authorList>
            <person name="Goeker M."/>
        </authorList>
    </citation>
    <scope>NUCLEOTIDE SEQUENCE [LARGE SCALE GENOMIC DNA]</scope>
    <source>
        <strain evidence="1 2">DSM 45934</strain>
    </source>
</reference>
<evidence type="ECO:0000313" key="2">
    <source>
        <dbReference type="Proteomes" id="UP000295680"/>
    </source>
</evidence>
<evidence type="ECO:0000313" key="1">
    <source>
        <dbReference type="EMBL" id="TCO56823.1"/>
    </source>
</evidence>
<dbReference type="AlphaFoldDB" id="A0A4R2JBH0"/>